<organism evidence="1 2">
    <name type="scientific">Chaco virus</name>
    <dbReference type="NCBI Taxonomy" id="1158189"/>
    <lineage>
        <taxon>Viruses</taxon>
        <taxon>Riboviria</taxon>
        <taxon>Orthornavirae</taxon>
        <taxon>Negarnaviricota</taxon>
        <taxon>Haploviricotina</taxon>
        <taxon>Monjiviricetes</taxon>
        <taxon>Mononegavirales</taxon>
        <taxon>Rhabdoviridae</taxon>
        <taxon>Alpharhabdovirinae</taxon>
        <taxon>Sripuvirus</taxon>
        <taxon>Sripuvirus chaco</taxon>
    </lineage>
</organism>
<keyword evidence="2" id="KW-1185">Reference proteome</keyword>
<accession>A0A0D3R174</accession>
<sequence>MSWLFGYGKPESFDSSVGGRKVIVDSCEIPTFSVCGSFKLILNKQLQSKTDYLELIRGIHQTHTGSYGAKSVTFLLFKLLGLTLRKDRVEENLHFYSGSFSSEVRIGISTSLPIPPISSRYSFDNKIDTLNYKGSFTGTVAYTKRDLKPVNNHKDLIKTLSNRNPLSFEDFEDYTFQFEIQKNKILISPK</sequence>
<dbReference type="GeneID" id="37627462"/>
<reference evidence="1 2" key="1">
    <citation type="journal article" date="2015" name="PLoS Pathog.">
        <title>Evolution of genome size and complexity in the rhabdoviridae.</title>
        <authorList>
            <person name="Walker P.J."/>
            <person name="Firth C."/>
            <person name="Widen S.G."/>
            <person name="Blasdell K.R."/>
            <person name="Guzman H."/>
            <person name="Wood T.G."/>
            <person name="Paradkar P.N."/>
            <person name="Holmes E.C."/>
            <person name="Tesh R.B."/>
            <person name="Vasilakis N."/>
        </authorList>
    </citation>
    <scope>NUCLEOTIDE SEQUENCE [LARGE SCALE GENOMIC DNA]</scope>
    <source>
        <strain evidence="1 2">BeAn42217</strain>
    </source>
</reference>
<dbReference type="EMBL" id="KM205000">
    <property type="protein sequence ID" value="AJR28413.1"/>
    <property type="molecule type" value="Viral_cRNA"/>
</dbReference>
<proteinExistence type="predicted"/>
<dbReference type="KEGG" id="vg:37627462"/>
<dbReference type="OrthoDB" id="34611at10239"/>
<protein>
    <submittedName>
        <fullName evidence="1">Matrix</fullName>
    </submittedName>
</protein>
<dbReference type="RefSeq" id="YP_009362270.1">
    <property type="nucleotide sequence ID" value="NC_034550.1"/>
</dbReference>
<evidence type="ECO:0000313" key="1">
    <source>
        <dbReference type="EMBL" id="AJR28413.1"/>
    </source>
</evidence>
<evidence type="ECO:0000313" key="2">
    <source>
        <dbReference type="Proteomes" id="UP000204023"/>
    </source>
</evidence>
<dbReference type="Proteomes" id="UP000204023">
    <property type="component" value="Segment"/>
</dbReference>
<name>A0A0D3R174_9RHAB</name>